<evidence type="ECO:0000256" key="1">
    <source>
        <dbReference type="SAM" id="MobiDB-lite"/>
    </source>
</evidence>
<dbReference type="InterPro" id="IPR050849">
    <property type="entry name" value="HAD-like_hydrolase_phosphatase"/>
</dbReference>
<keyword evidence="3" id="KW-1185">Reference proteome</keyword>
<dbReference type="InterPro" id="IPR036412">
    <property type="entry name" value="HAD-like_sf"/>
</dbReference>
<protein>
    <submittedName>
        <fullName evidence="2">HAD-like domain-containing protein</fullName>
    </submittedName>
</protein>
<dbReference type="InterPro" id="IPR023214">
    <property type="entry name" value="HAD_sf"/>
</dbReference>
<name>A0ABR2UT53_9PEZI</name>
<comment type="caution">
    <text evidence="2">The sequence shown here is derived from an EMBL/GenBank/DDBJ whole genome shotgun (WGS) entry which is preliminary data.</text>
</comment>
<accession>A0ABR2UT53</accession>
<dbReference type="Gene3D" id="3.40.50.1000">
    <property type="entry name" value="HAD superfamily/HAD-like"/>
    <property type="match status" value="1"/>
</dbReference>
<evidence type="ECO:0000313" key="3">
    <source>
        <dbReference type="Proteomes" id="UP001408356"/>
    </source>
</evidence>
<sequence>MSIFLDFDGTITARDTIGELAKAALRIQSDRGIDLEEKWDGVVKSYMQDYDRHVDEYHIKEADRCQPEAEVEFLREMKTVELKSLDRINACEVFKGVSEDDLWRAGRQAATDGTVKIRPGFKRFVQRRVKEGWRIWVISVNWSTAFIEGVLDCGDIHVIANHVNKDGTVVGPEILNSAKDGQPDEIRNLTNSRDKLDVMKGVLHRDGVDMAPSFYFGDSITDLECLLHAMYGIVIADGEGEKSKLIQTLRRIGKDVPRAKETEPLVHPLKWAEDFEEVEESLTFGLACYASTPRRTKGHRQQQASATKTSQNTTSYQSRGIAL</sequence>
<dbReference type="Pfam" id="PF12710">
    <property type="entry name" value="HAD"/>
    <property type="match status" value="1"/>
</dbReference>
<feature type="compositionally biased region" description="Polar residues" evidence="1">
    <location>
        <begin position="301"/>
        <end position="323"/>
    </location>
</feature>
<gene>
    <name evidence="2" type="ORF">SUNI508_01586</name>
</gene>
<dbReference type="EMBL" id="JARVKF010000396">
    <property type="protein sequence ID" value="KAK9417829.1"/>
    <property type="molecule type" value="Genomic_DNA"/>
</dbReference>
<reference evidence="2 3" key="1">
    <citation type="journal article" date="2024" name="J. Plant Pathol.">
        <title>Sequence and assembly of the genome of Seiridium unicorne, isolate CBS 538.82, causal agent of cypress canker disease.</title>
        <authorList>
            <person name="Scali E."/>
            <person name="Rocca G.D."/>
            <person name="Danti R."/>
            <person name="Garbelotto M."/>
            <person name="Barberini S."/>
            <person name="Baroncelli R."/>
            <person name="Emiliani G."/>
        </authorList>
    </citation>
    <scope>NUCLEOTIDE SEQUENCE [LARGE SCALE GENOMIC DNA]</scope>
    <source>
        <strain evidence="2 3">BM-138-508</strain>
    </source>
</reference>
<dbReference type="PANTHER" id="PTHR28181">
    <property type="entry name" value="UPF0655 PROTEIN YCR015C"/>
    <property type="match status" value="1"/>
</dbReference>
<dbReference type="PANTHER" id="PTHR28181:SF1">
    <property type="entry name" value="COLD TOLERANCE PROTEIN 1"/>
    <property type="match status" value="1"/>
</dbReference>
<dbReference type="Proteomes" id="UP001408356">
    <property type="component" value="Unassembled WGS sequence"/>
</dbReference>
<evidence type="ECO:0000313" key="2">
    <source>
        <dbReference type="EMBL" id="KAK9417829.1"/>
    </source>
</evidence>
<organism evidence="2 3">
    <name type="scientific">Seiridium unicorne</name>
    <dbReference type="NCBI Taxonomy" id="138068"/>
    <lineage>
        <taxon>Eukaryota</taxon>
        <taxon>Fungi</taxon>
        <taxon>Dikarya</taxon>
        <taxon>Ascomycota</taxon>
        <taxon>Pezizomycotina</taxon>
        <taxon>Sordariomycetes</taxon>
        <taxon>Xylariomycetidae</taxon>
        <taxon>Amphisphaeriales</taxon>
        <taxon>Sporocadaceae</taxon>
        <taxon>Seiridium</taxon>
    </lineage>
</organism>
<feature type="region of interest" description="Disordered" evidence="1">
    <location>
        <begin position="295"/>
        <end position="323"/>
    </location>
</feature>
<proteinExistence type="predicted"/>
<dbReference type="SUPFAM" id="SSF56784">
    <property type="entry name" value="HAD-like"/>
    <property type="match status" value="1"/>
</dbReference>